<dbReference type="Proteomes" id="UP000193577">
    <property type="component" value="Unassembled WGS sequence"/>
</dbReference>
<dbReference type="EMBL" id="NCXO01000023">
    <property type="protein sequence ID" value="OSC33314.1"/>
    <property type="molecule type" value="Genomic_DNA"/>
</dbReference>
<dbReference type="InterPro" id="IPR058334">
    <property type="entry name" value="DUF8021"/>
</dbReference>
<reference evidence="2 3" key="1">
    <citation type="submission" date="2017-04" db="EMBL/GenBank/DDBJ databases">
        <title>The new phylogeny of genus Mycobacterium.</title>
        <authorList>
            <person name="Tortoli E."/>
            <person name="Trovato A."/>
            <person name="Cirillo D.M."/>
        </authorList>
    </citation>
    <scope>NUCLEOTIDE SEQUENCE [LARGE SCALE GENOMIC DNA]</scope>
    <source>
        <strain evidence="2 3">KCTC 19819</strain>
    </source>
</reference>
<feature type="domain" description="DUF8021" evidence="1">
    <location>
        <begin position="7"/>
        <end position="123"/>
    </location>
</feature>
<protein>
    <recommendedName>
        <fullName evidence="1">DUF8021 domain-containing protein</fullName>
    </recommendedName>
</protein>
<sequence length="130" mass="14014">MSAPVPEAARIAAAQAYIDALVSHDASAVPFTDDCVRIELGVKTGFSGAHLRRSLDRGPQFKLIKAATTPDYSVTDDEVRAVYDIITKPALAGRRVCARVDETFIIPATSADGAAHIHHIRATFRPFLGR</sequence>
<evidence type="ECO:0000313" key="3">
    <source>
        <dbReference type="Proteomes" id="UP000193577"/>
    </source>
</evidence>
<proteinExistence type="predicted"/>
<organism evidence="2 3">
    <name type="scientific">Mycolicibacillus koreensis</name>
    <dbReference type="NCBI Taxonomy" id="1069220"/>
    <lineage>
        <taxon>Bacteria</taxon>
        <taxon>Bacillati</taxon>
        <taxon>Actinomycetota</taxon>
        <taxon>Actinomycetes</taxon>
        <taxon>Mycobacteriales</taxon>
        <taxon>Mycobacteriaceae</taxon>
        <taxon>Mycolicibacillus</taxon>
    </lineage>
</organism>
<keyword evidence="3" id="KW-1185">Reference proteome</keyword>
<dbReference type="AlphaFoldDB" id="A0A7I7SK03"/>
<comment type="caution">
    <text evidence="2">The sequence shown here is derived from an EMBL/GenBank/DDBJ whole genome shotgun (WGS) entry which is preliminary data.</text>
</comment>
<dbReference type="RefSeq" id="WP_069393209.1">
    <property type="nucleotide sequence ID" value="NZ_AP022594.1"/>
</dbReference>
<evidence type="ECO:0000313" key="2">
    <source>
        <dbReference type="EMBL" id="OSC33314.1"/>
    </source>
</evidence>
<gene>
    <name evidence="2" type="ORF">B8W67_11235</name>
</gene>
<dbReference type="OrthoDB" id="3748128at2"/>
<dbReference type="Pfam" id="PF26061">
    <property type="entry name" value="DUF8021"/>
    <property type="match status" value="1"/>
</dbReference>
<accession>A0A7I7SK03</accession>
<name>A0A7I7SK03_9MYCO</name>
<evidence type="ECO:0000259" key="1">
    <source>
        <dbReference type="Pfam" id="PF26061"/>
    </source>
</evidence>